<dbReference type="Proteomes" id="UP000478052">
    <property type="component" value="Unassembled WGS sequence"/>
</dbReference>
<organism evidence="1 2">
    <name type="scientific">Aphis craccivora</name>
    <name type="common">Cowpea aphid</name>
    <dbReference type="NCBI Taxonomy" id="307492"/>
    <lineage>
        <taxon>Eukaryota</taxon>
        <taxon>Metazoa</taxon>
        <taxon>Ecdysozoa</taxon>
        <taxon>Arthropoda</taxon>
        <taxon>Hexapoda</taxon>
        <taxon>Insecta</taxon>
        <taxon>Pterygota</taxon>
        <taxon>Neoptera</taxon>
        <taxon>Paraneoptera</taxon>
        <taxon>Hemiptera</taxon>
        <taxon>Sternorrhyncha</taxon>
        <taxon>Aphidomorpha</taxon>
        <taxon>Aphidoidea</taxon>
        <taxon>Aphididae</taxon>
        <taxon>Aphidini</taxon>
        <taxon>Aphis</taxon>
        <taxon>Aphis</taxon>
    </lineage>
</organism>
<gene>
    <name evidence="1" type="ORF">FWK35_00027294</name>
</gene>
<dbReference type="OrthoDB" id="6141723at2759"/>
<evidence type="ECO:0000313" key="1">
    <source>
        <dbReference type="EMBL" id="KAF0740980.1"/>
    </source>
</evidence>
<comment type="caution">
    <text evidence="1">The sequence shown here is derived from an EMBL/GenBank/DDBJ whole genome shotgun (WGS) entry which is preliminary data.</text>
</comment>
<accession>A0A6G0XKX0</accession>
<proteinExistence type="predicted"/>
<evidence type="ECO:0000313" key="2">
    <source>
        <dbReference type="Proteomes" id="UP000478052"/>
    </source>
</evidence>
<sequence>MSGDLRTTMVSEDPVACCLYFNKLVDMIIIVWLTGLNELNFNNEAVPTVTFFCVLMRVKPNRRTDRIRIYKYTFTCNKKCADEENKVCRFGAPFWPMNERRVLLPMPKDDGRFGHLLWILRNARRSLASISHKRHRTLLECTSRRNQSASYIFEANDGSEDDEQFSSVDRQDPPTEQRHSYIVEYVNKTNRGISDLNRELSKLRDEYPDLNFAQLAMKAGVKLLDSVEMSWQEAAWYLLNLHMSEASRKCEYLRSDDVAIRTALRSQIARKNAKRRIQPRYGEKYHREIQKRQNDLNKVSLAQFAAWYEKSRNGDWTRRSKPKIIRYVNYEASHKDDYRQRTMSASRSNSQ</sequence>
<dbReference type="AlphaFoldDB" id="A0A6G0XKX0"/>
<reference evidence="1 2" key="1">
    <citation type="submission" date="2019-08" db="EMBL/GenBank/DDBJ databases">
        <title>Whole genome of Aphis craccivora.</title>
        <authorList>
            <person name="Voronova N.V."/>
            <person name="Shulinski R.S."/>
            <person name="Bandarenka Y.V."/>
            <person name="Zhorov D.G."/>
            <person name="Warner D."/>
        </authorList>
    </citation>
    <scope>NUCLEOTIDE SEQUENCE [LARGE SCALE GENOMIC DNA]</scope>
    <source>
        <strain evidence="1">180601</strain>
        <tissue evidence="1">Whole Body</tissue>
    </source>
</reference>
<protein>
    <submittedName>
        <fullName evidence="1">Putative mediator of RNA polymerase II transcription subunit 12</fullName>
    </submittedName>
</protein>
<keyword evidence="2" id="KW-1185">Reference proteome</keyword>
<dbReference type="EMBL" id="VUJU01007744">
    <property type="protein sequence ID" value="KAF0740980.1"/>
    <property type="molecule type" value="Genomic_DNA"/>
</dbReference>
<name>A0A6G0XKX0_APHCR</name>